<evidence type="ECO:0000259" key="6">
    <source>
        <dbReference type="Pfam" id="PF01709"/>
    </source>
</evidence>
<dbReference type="Pfam" id="PF20772">
    <property type="entry name" value="TACO1_YebC_N"/>
    <property type="match status" value="1"/>
</dbReference>
<dbReference type="PANTHER" id="PTHR12532:SF6">
    <property type="entry name" value="TRANSCRIPTIONAL REGULATORY PROTEIN YEBC-RELATED"/>
    <property type="match status" value="1"/>
</dbReference>
<dbReference type="Gene3D" id="3.30.70.980">
    <property type="match status" value="1"/>
</dbReference>
<evidence type="ECO:0000256" key="3">
    <source>
        <dbReference type="ARBA" id="ARBA00022490"/>
    </source>
</evidence>
<feature type="non-terminal residue" evidence="8">
    <location>
        <position position="126"/>
    </location>
</feature>
<dbReference type="GO" id="GO:0005829">
    <property type="term" value="C:cytosol"/>
    <property type="evidence" value="ECO:0007669"/>
    <property type="project" value="TreeGrafter"/>
</dbReference>
<dbReference type="InterPro" id="IPR017856">
    <property type="entry name" value="Integrase-like_N"/>
</dbReference>
<proteinExistence type="inferred from homology"/>
<reference evidence="8" key="1">
    <citation type="submission" date="2018-05" db="EMBL/GenBank/DDBJ databases">
        <authorList>
            <person name="Lanie J.A."/>
            <person name="Ng W.-L."/>
            <person name="Kazmierczak K.M."/>
            <person name="Andrzejewski T.M."/>
            <person name="Davidsen T.M."/>
            <person name="Wayne K.J."/>
            <person name="Tettelin H."/>
            <person name="Glass J.I."/>
            <person name="Rusch D."/>
            <person name="Podicherti R."/>
            <person name="Tsui H.-C.T."/>
            <person name="Winkler M.E."/>
        </authorList>
    </citation>
    <scope>NUCLEOTIDE SEQUENCE</scope>
</reference>
<comment type="subcellular location">
    <subcellularLocation>
        <location evidence="1">Mitochondrion</location>
    </subcellularLocation>
</comment>
<keyword evidence="4" id="KW-0238">DNA-binding</keyword>
<dbReference type="SUPFAM" id="SSF75625">
    <property type="entry name" value="YebC-like"/>
    <property type="match status" value="1"/>
</dbReference>
<dbReference type="Pfam" id="PF01709">
    <property type="entry name" value="Transcrip_reg"/>
    <property type="match status" value="1"/>
</dbReference>
<dbReference type="InterPro" id="IPR002876">
    <property type="entry name" value="Transcrip_reg_TACO1-like"/>
</dbReference>
<dbReference type="AlphaFoldDB" id="A0A382WFU9"/>
<evidence type="ECO:0008006" key="9">
    <source>
        <dbReference type="Google" id="ProtNLM"/>
    </source>
</evidence>
<evidence type="ECO:0000256" key="4">
    <source>
        <dbReference type="ARBA" id="ARBA00023125"/>
    </source>
</evidence>
<keyword evidence="3" id="KW-0963">Cytoplasm</keyword>
<accession>A0A382WFU9</accession>
<protein>
    <recommendedName>
        <fullName evidence="9">YebC/PmpR family DNA-binding transcriptional regulator</fullName>
    </recommendedName>
</protein>
<evidence type="ECO:0000259" key="7">
    <source>
        <dbReference type="Pfam" id="PF20772"/>
    </source>
</evidence>
<name>A0A382WFU9_9ZZZZ</name>
<evidence type="ECO:0000256" key="1">
    <source>
        <dbReference type="ARBA" id="ARBA00004173"/>
    </source>
</evidence>
<feature type="domain" description="TACO1/YebC-like second and third" evidence="6">
    <location>
        <begin position="81"/>
        <end position="125"/>
    </location>
</feature>
<evidence type="ECO:0000256" key="5">
    <source>
        <dbReference type="SAM" id="MobiDB-lite"/>
    </source>
</evidence>
<dbReference type="FunFam" id="1.10.10.200:FF:000002">
    <property type="entry name" value="Probable transcriptional regulatory protein CLM62_37755"/>
    <property type="match status" value="1"/>
</dbReference>
<dbReference type="InterPro" id="IPR026564">
    <property type="entry name" value="Transcrip_reg_TACO1-like_dom3"/>
</dbReference>
<dbReference type="InterPro" id="IPR029072">
    <property type="entry name" value="YebC-like"/>
</dbReference>
<feature type="region of interest" description="Disordered" evidence="5">
    <location>
        <begin position="1"/>
        <end position="22"/>
    </location>
</feature>
<dbReference type="PANTHER" id="PTHR12532">
    <property type="entry name" value="TRANSLATIONAL ACTIVATOR OF CYTOCHROME C OXIDASE 1"/>
    <property type="match status" value="1"/>
</dbReference>
<dbReference type="GO" id="GO:0003677">
    <property type="term" value="F:DNA binding"/>
    <property type="evidence" value="ECO:0007669"/>
    <property type="project" value="UniProtKB-KW"/>
</dbReference>
<dbReference type="InterPro" id="IPR048300">
    <property type="entry name" value="TACO1_YebC-like_2nd/3rd_dom"/>
</dbReference>
<gene>
    <name evidence="8" type="ORF">METZ01_LOCUS410517</name>
</gene>
<feature type="domain" description="TACO1/YebC-like N-terminal" evidence="7">
    <location>
        <begin position="5"/>
        <end position="76"/>
    </location>
</feature>
<dbReference type="EMBL" id="UINC01159529">
    <property type="protein sequence ID" value="SVD57663.1"/>
    <property type="molecule type" value="Genomic_DNA"/>
</dbReference>
<dbReference type="Gene3D" id="1.10.10.200">
    <property type="match status" value="1"/>
</dbReference>
<dbReference type="GO" id="GO:0005739">
    <property type="term" value="C:mitochondrion"/>
    <property type="evidence" value="ECO:0007669"/>
    <property type="project" value="UniProtKB-SubCell"/>
</dbReference>
<sequence length="126" mass="13779">MAGHSKWANIQHRKKAQDNKRGKVFTKVIREISVATKLGGADLSSNSRLRLAVSKANSSNVPKDTVERAIKKASGQNNDNYEEITYEGYGPKGIAVIMDCLTDNKNRTVSEIRHVLSKHGGSLGTN</sequence>
<evidence type="ECO:0000313" key="8">
    <source>
        <dbReference type="EMBL" id="SVD57663.1"/>
    </source>
</evidence>
<comment type="similarity">
    <text evidence="2">Belongs to the TACO1 family.</text>
</comment>
<dbReference type="InterPro" id="IPR049083">
    <property type="entry name" value="TACO1_YebC_N"/>
</dbReference>
<organism evidence="8">
    <name type="scientific">marine metagenome</name>
    <dbReference type="NCBI Taxonomy" id="408172"/>
    <lineage>
        <taxon>unclassified sequences</taxon>
        <taxon>metagenomes</taxon>
        <taxon>ecological metagenomes</taxon>
    </lineage>
</organism>
<evidence type="ECO:0000256" key="2">
    <source>
        <dbReference type="ARBA" id="ARBA00008724"/>
    </source>
</evidence>